<evidence type="ECO:0000313" key="3">
    <source>
        <dbReference type="EMBL" id="KHK91012.1"/>
    </source>
</evidence>
<reference evidence="3 4" key="1">
    <citation type="submission" date="2014-10" db="EMBL/GenBank/DDBJ databases">
        <title>Genome sequence of Novosphingobium malaysiense MUSC 273(T).</title>
        <authorList>
            <person name="Lee L.-H."/>
        </authorList>
    </citation>
    <scope>NUCLEOTIDE SEQUENCE [LARGE SCALE GENOMIC DNA]</scope>
    <source>
        <strain evidence="3 4">MUSC 273</strain>
    </source>
</reference>
<comment type="caution">
    <text evidence="3">The sequence shown here is derived from an EMBL/GenBank/DDBJ whole genome shotgun (WGS) entry which is preliminary data.</text>
</comment>
<dbReference type="InterPro" id="IPR050879">
    <property type="entry name" value="Acyltransferase_3"/>
</dbReference>
<feature type="transmembrane region" description="Helical" evidence="1">
    <location>
        <begin position="142"/>
        <end position="162"/>
    </location>
</feature>
<dbReference type="InterPro" id="IPR002656">
    <property type="entry name" value="Acyl_transf_3_dom"/>
</dbReference>
<dbReference type="PANTHER" id="PTHR23028">
    <property type="entry name" value="ACETYLTRANSFERASE"/>
    <property type="match status" value="1"/>
</dbReference>
<organism evidence="3 4">
    <name type="scientific">Novosphingobium malaysiense</name>
    <dbReference type="NCBI Taxonomy" id="1348853"/>
    <lineage>
        <taxon>Bacteria</taxon>
        <taxon>Pseudomonadati</taxon>
        <taxon>Pseudomonadota</taxon>
        <taxon>Alphaproteobacteria</taxon>
        <taxon>Sphingomonadales</taxon>
        <taxon>Sphingomonadaceae</taxon>
        <taxon>Novosphingobium</taxon>
    </lineage>
</organism>
<feature type="transmembrane region" description="Helical" evidence="1">
    <location>
        <begin position="90"/>
        <end position="111"/>
    </location>
</feature>
<feature type="transmembrane region" description="Helical" evidence="1">
    <location>
        <begin position="319"/>
        <end position="338"/>
    </location>
</feature>
<accession>A0A0B1ZPA9</accession>
<dbReference type="RefSeq" id="WP_039282280.1">
    <property type="nucleotide sequence ID" value="NZ_JTDI01000003.1"/>
</dbReference>
<keyword evidence="4" id="KW-1185">Reference proteome</keyword>
<feature type="transmembrane region" description="Helical" evidence="1">
    <location>
        <begin position="174"/>
        <end position="193"/>
    </location>
</feature>
<dbReference type="Proteomes" id="UP000031057">
    <property type="component" value="Unassembled WGS sequence"/>
</dbReference>
<dbReference type="GO" id="GO:0016747">
    <property type="term" value="F:acyltransferase activity, transferring groups other than amino-acyl groups"/>
    <property type="evidence" value="ECO:0007669"/>
    <property type="project" value="InterPro"/>
</dbReference>
<feature type="transmembrane region" description="Helical" evidence="1">
    <location>
        <begin position="260"/>
        <end position="277"/>
    </location>
</feature>
<feature type="transmembrane region" description="Helical" evidence="1">
    <location>
        <begin position="59"/>
        <end position="78"/>
    </location>
</feature>
<dbReference type="Pfam" id="PF01757">
    <property type="entry name" value="Acyl_transf_3"/>
    <property type="match status" value="1"/>
</dbReference>
<dbReference type="EMBL" id="JTDI01000003">
    <property type="protein sequence ID" value="KHK91012.1"/>
    <property type="molecule type" value="Genomic_DNA"/>
</dbReference>
<name>A0A0B1ZPA9_9SPHN</name>
<gene>
    <name evidence="3" type="ORF">LK12_08740</name>
</gene>
<dbReference type="AlphaFoldDB" id="A0A0B1ZPA9"/>
<keyword evidence="1" id="KW-1133">Transmembrane helix</keyword>
<feature type="transmembrane region" description="Helical" evidence="1">
    <location>
        <begin position="297"/>
        <end position="313"/>
    </location>
</feature>
<evidence type="ECO:0000259" key="2">
    <source>
        <dbReference type="Pfam" id="PF01757"/>
    </source>
</evidence>
<dbReference type="OrthoDB" id="9767863at2"/>
<evidence type="ECO:0000313" key="4">
    <source>
        <dbReference type="Proteomes" id="UP000031057"/>
    </source>
</evidence>
<feature type="transmembrane region" description="Helical" evidence="1">
    <location>
        <begin position="199"/>
        <end position="218"/>
    </location>
</feature>
<sequence>MPSATDLQTSRGPSSGARYEWVDALRLVAAVAVFVQHSFESSGLTFLNAIPPAISPGVFGVVLFFLISGFVMPLSARGSFNIPQFALRRIFRIIPGVLFCYALLLIVPSLVPPHHLSWLWTAGWKTWAANLLLIQDYVGAKAFLGVTWTLSLEFAWYGLFALCWQWRGERSIDLLCKAATVLMVLVTVVSLILEHRAPMGRLGMIYAAIIGAQSYRWIGGAISGKRMAAWAAVFLLVMMFANVVAFGYFTNPRITFAQSFWPWLIAPAIYFAGVVLAGRRETGRVTAVMARFGKVSFSIYMLHSIALGGTFWIEDDILRIVTALVVTLLASFVMYRWVELPGIAMGRHLARRVGDRWNRRQRAFT</sequence>
<evidence type="ECO:0000256" key="1">
    <source>
        <dbReference type="SAM" id="Phobius"/>
    </source>
</evidence>
<keyword evidence="1" id="KW-0812">Transmembrane</keyword>
<dbReference type="STRING" id="1348853.LK12_08740"/>
<feature type="domain" description="Acyltransferase 3" evidence="2">
    <location>
        <begin position="20"/>
        <end position="336"/>
    </location>
</feature>
<keyword evidence="1" id="KW-0472">Membrane</keyword>
<proteinExistence type="predicted"/>
<feature type="transmembrane region" description="Helical" evidence="1">
    <location>
        <begin position="230"/>
        <end position="248"/>
    </location>
</feature>
<protein>
    <recommendedName>
        <fullName evidence="2">Acyltransferase 3 domain-containing protein</fullName>
    </recommendedName>
</protein>